<dbReference type="EMBL" id="SSTD01012504">
    <property type="protein sequence ID" value="TYK08655.1"/>
    <property type="molecule type" value="Genomic_DNA"/>
</dbReference>
<name>A0A5A7VLP6_CUCMM</name>
<reference evidence="3 4" key="1">
    <citation type="submission" date="2019-08" db="EMBL/GenBank/DDBJ databases">
        <title>Draft genome sequences of two oriental melons (Cucumis melo L. var makuwa).</title>
        <authorList>
            <person name="Kwon S.-Y."/>
        </authorList>
    </citation>
    <scope>NUCLEOTIDE SEQUENCE [LARGE SCALE GENOMIC DNA]</scope>
    <source>
        <strain evidence="4">cv. Chang Bougi</strain>
        <strain evidence="3">cv. SW 3</strain>
        <tissue evidence="1">Leaf</tissue>
    </source>
</reference>
<evidence type="ECO:0000313" key="2">
    <source>
        <dbReference type="EMBL" id="TYK08655.1"/>
    </source>
</evidence>
<evidence type="ECO:0000313" key="3">
    <source>
        <dbReference type="Proteomes" id="UP000321393"/>
    </source>
</evidence>
<accession>A0A5A7VLP6</accession>
<gene>
    <name evidence="2" type="ORF">E5676_scaffold871G00190</name>
    <name evidence="1" type="ORF">E6C27_scaffold21G002530</name>
</gene>
<dbReference type="EMBL" id="SSTE01000903">
    <property type="protein sequence ID" value="KAA0066229.1"/>
    <property type="molecule type" value="Genomic_DNA"/>
</dbReference>
<dbReference type="Proteomes" id="UP000321393">
    <property type="component" value="Unassembled WGS sequence"/>
</dbReference>
<sequence length="97" mass="11008">MIEGPSFGVADATKPPKVKVEQFNCMLGEYLHHLVEGRQKNWVQLLNVTQFGHSAQIDSLIKRNQFEIKGSRHFVLLPLTDGPYVGNNPQVHRAEKK</sequence>
<proteinExistence type="predicted"/>
<dbReference type="Proteomes" id="UP000321947">
    <property type="component" value="Unassembled WGS sequence"/>
</dbReference>
<protein>
    <recommendedName>
        <fullName evidence="5">Reverse transcriptase</fullName>
    </recommendedName>
</protein>
<dbReference type="AlphaFoldDB" id="A0A5A7VLP6"/>
<evidence type="ECO:0008006" key="5">
    <source>
        <dbReference type="Google" id="ProtNLM"/>
    </source>
</evidence>
<evidence type="ECO:0000313" key="4">
    <source>
        <dbReference type="Proteomes" id="UP000321947"/>
    </source>
</evidence>
<organism evidence="1 3">
    <name type="scientific">Cucumis melo var. makuwa</name>
    <name type="common">Oriental melon</name>
    <dbReference type="NCBI Taxonomy" id="1194695"/>
    <lineage>
        <taxon>Eukaryota</taxon>
        <taxon>Viridiplantae</taxon>
        <taxon>Streptophyta</taxon>
        <taxon>Embryophyta</taxon>
        <taxon>Tracheophyta</taxon>
        <taxon>Spermatophyta</taxon>
        <taxon>Magnoliopsida</taxon>
        <taxon>eudicotyledons</taxon>
        <taxon>Gunneridae</taxon>
        <taxon>Pentapetalae</taxon>
        <taxon>rosids</taxon>
        <taxon>fabids</taxon>
        <taxon>Cucurbitales</taxon>
        <taxon>Cucurbitaceae</taxon>
        <taxon>Benincaseae</taxon>
        <taxon>Cucumis</taxon>
    </lineage>
</organism>
<evidence type="ECO:0000313" key="1">
    <source>
        <dbReference type="EMBL" id="KAA0066229.1"/>
    </source>
</evidence>
<comment type="caution">
    <text evidence="1">The sequence shown here is derived from an EMBL/GenBank/DDBJ whole genome shotgun (WGS) entry which is preliminary data.</text>
</comment>